<evidence type="ECO:0000259" key="3">
    <source>
        <dbReference type="Pfam" id="PF22725"/>
    </source>
</evidence>
<dbReference type="InterPro" id="IPR055170">
    <property type="entry name" value="GFO_IDH_MocA-like_dom"/>
</dbReference>
<dbReference type="InterPro" id="IPR052515">
    <property type="entry name" value="Gfo/Idh/MocA_Oxidoreductase"/>
</dbReference>
<dbReference type="Pfam" id="PF01408">
    <property type="entry name" value="GFO_IDH_MocA"/>
    <property type="match status" value="1"/>
</dbReference>
<evidence type="ECO:0000259" key="2">
    <source>
        <dbReference type="Pfam" id="PF01408"/>
    </source>
</evidence>
<keyword evidence="5" id="KW-1185">Reference proteome</keyword>
<feature type="compositionally biased region" description="Polar residues" evidence="1">
    <location>
        <begin position="9"/>
        <end position="20"/>
    </location>
</feature>
<sequence length="449" mass="50137">MKERKELHSSTGFENKTGESISRKGFLSMTGKYVAAGAIGSAVISGSTNSAQAQKKVPVKTSRQPSEPDKQIVLDKWKSEFDQASAPVPMPLPPEKRVGYAVVGLGHLALEEIIPALHMCKKSKLVALVSGDPEKMKIVAGQYAIKAESCYTYQTYDQIKNNPEVEVIYIVLPNSMHKEFTIRGAKAGKHILCEKPMANSKEDCQEMIDACAAAKVKLMVAYRIQYQPHNRKLRELLQAKEFGNVKFLEASNCQSSANPDHWRHKKKLAGGGALPDIGLYCLNTTRFVLGEEPNEVFAYQYSTPGNPLFTEVEEMVSWQMKFPSGVIASCSTHYNVHESRHYRVLCEKGWLNLDKAYAYKGQSLSRAKPDGKLELHENIGIAEVNQFMTEMDYFSDCVMNDKKPFTPGEEGLQDQILMEAIYQSAKEGKPVRIVNTIKADYRGPEPELT</sequence>
<gene>
    <name evidence="4" type="ORF">SAMN04487995_2585</name>
</gene>
<dbReference type="AlphaFoldDB" id="A0A1H6UXF0"/>
<reference evidence="4 5" key="1">
    <citation type="submission" date="2016-10" db="EMBL/GenBank/DDBJ databases">
        <authorList>
            <person name="de Groot N.N."/>
        </authorList>
    </citation>
    <scope>NUCLEOTIDE SEQUENCE [LARGE SCALE GENOMIC DNA]</scope>
    <source>
        <strain evidence="4 5">DSM 19938</strain>
    </source>
</reference>
<feature type="domain" description="Gfo/Idh/MocA-like oxidoreductase N-terminal" evidence="2">
    <location>
        <begin position="99"/>
        <end position="222"/>
    </location>
</feature>
<proteinExistence type="predicted"/>
<dbReference type="InterPro" id="IPR008354">
    <property type="entry name" value="Glc-Fru_OxRdtase_bac"/>
</dbReference>
<dbReference type="PROSITE" id="PS51318">
    <property type="entry name" value="TAT"/>
    <property type="match status" value="1"/>
</dbReference>
<feature type="domain" description="GFO/IDH/MocA-like oxidoreductase" evidence="3">
    <location>
        <begin position="231"/>
        <end position="351"/>
    </location>
</feature>
<dbReference type="InterPro" id="IPR006311">
    <property type="entry name" value="TAT_signal"/>
</dbReference>
<dbReference type="PANTHER" id="PTHR43249:SF1">
    <property type="entry name" value="D-GLUCOSIDE 3-DEHYDROGENASE"/>
    <property type="match status" value="1"/>
</dbReference>
<dbReference type="GO" id="GO:0000166">
    <property type="term" value="F:nucleotide binding"/>
    <property type="evidence" value="ECO:0007669"/>
    <property type="project" value="InterPro"/>
</dbReference>
<dbReference type="PANTHER" id="PTHR43249">
    <property type="entry name" value="UDP-N-ACETYL-2-AMINO-2-DEOXY-D-GLUCURONATE OXIDASE"/>
    <property type="match status" value="1"/>
</dbReference>
<feature type="region of interest" description="Disordered" evidence="1">
    <location>
        <begin position="1"/>
        <end position="21"/>
    </location>
</feature>
<dbReference type="OrthoDB" id="9795543at2"/>
<dbReference type="SUPFAM" id="SSF55347">
    <property type="entry name" value="Glyceraldehyde-3-phosphate dehydrogenase-like, C-terminal domain"/>
    <property type="match status" value="1"/>
</dbReference>
<dbReference type="SUPFAM" id="SSF51735">
    <property type="entry name" value="NAD(P)-binding Rossmann-fold domains"/>
    <property type="match status" value="1"/>
</dbReference>
<dbReference type="Proteomes" id="UP000199532">
    <property type="component" value="Unassembled WGS sequence"/>
</dbReference>
<evidence type="ECO:0000313" key="5">
    <source>
        <dbReference type="Proteomes" id="UP000199532"/>
    </source>
</evidence>
<accession>A0A1H6UXF0</accession>
<protein>
    <submittedName>
        <fullName evidence="4">Predicted dehydrogenase</fullName>
    </submittedName>
</protein>
<name>A0A1H6UXF0_9BACT</name>
<evidence type="ECO:0000256" key="1">
    <source>
        <dbReference type="SAM" id="MobiDB-lite"/>
    </source>
</evidence>
<dbReference type="Gene3D" id="3.30.360.10">
    <property type="entry name" value="Dihydrodipicolinate Reductase, domain 2"/>
    <property type="match status" value="1"/>
</dbReference>
<evidence type="ECO:0000313" key="4">
    <source>
        <dbReference type="EMBL" id="SEI92695.1"/>
    </source>
</evidence>
<dbReference type="PRINTS" id="PR01775">
    <property type="entry name" value="GLFROXRDTASE"/>
</dbReference>
<organism evidence="4 5">
    <name type="scientific">Dyadobacter koreensis</name>
    <dbReference type="NCBI Taxonomy" id="408657"/>
    <lineage>
        <taxon>Bacteria</taxon>
        <taxon>Pseudomonadati</taxon>
        <taxon>Bacteroidota</taxon>
        <taxon>Cytophagia</taxon>
        <taxon>Cytophagales</taxon>
        <taxon>Spirosomataceae</taxon>
        <taxon>Dyadobacter</taxon>
    </lineage>
</organism>
<feature type="region of interest" description="Disordered" evidence="1">
    <location>
        <begin position="47"/>
        <end position="69"/>
    </location>
</feature>
<dbReference type="InterPro" id="IPR000683">
    <property type="entry name" value="Gfo/Idh/MocA-like_OxRdtase_N"/>
</dbReference>
<dbReference type="EMBL" id="FNXY01000004">
    <property type="protein sequence ID" value="SEI92695.1"/>
    <property type="molecule type" value="Genomic_DNA"/>
</dbReference>
<dbReference type="Gene3D" id="3.40.50.720">
    <property type="entry name" value="NAD(P)-binding Rossmann-like Domain"/>
    <property type="match status" value="1"/>
</dbReference>
<dbReference type="InterPro" id="IPR036291">
    <property type="entry name" value="NAD(P)-bd_dom_sf"/>
</dbReference>
<dbReference type="STRING" id="408657.SAMN04487995_2585"/>
<dbReference type="Pfam" id="PF22725">
    <property type="entry name" value="GFO_IDH_MocA_C3"/>
    <property type="match status" value="1"/>
</dbReference>
<dbReference type="RefSeq" id="WP_090335589.1">
    <property type="nucleotide sequence ID" value="NZ_FNXY01000004.1"/>
</dbReference>